<reference evidence="1 2" key="1">
    <citation type="submission" date="2024-01" db="EMBL/GenBank/DDBJ databases">
        <title>The complete chloroplast genome sequence of Lithospermum erythrorhizon: insights into the phylogenetic relationship among Boraginaceae species and the maternal lineages of purple gromwells.</title>
        <authorList>
            <person name="Okada T."/>
            <person name="Watanabe K."/>
        </authorList>
    </citation>
    <scope>NUCLEOTIDE SEQUENCE [LARGE SCALE GENOMIC DNA]</scope>
</reference>
<organism evidence="1 2">
    <name type="scientific">Lithospermum erythrorhizon</name>
    <name type="common">Purple gromwell</name>
    <name type="synonym">Lithospermum officinale var. erythrorhizon</name>
    <dbReference type="NCBI Taxonomy" id="34254"/>
    <lineage>
        <taxon>Eukaryota</taxon>
        <taxon>Viridiplantae</taxon>
        <taxon>Streptophyta</taxon>
        <taxon>Embryophyta</taxon>
        <taxon>Tracheophyta</taxon>
        <taxon>Spermatophyta</taxon>
        <taxon>Magnoliopsida</taxon>
        <taxon>eudicotyledons</taxon>
        <taxon>Gunneridae</taxon>
        <taxon>Pentapetalae</taxon>
        <taxon>asterids</taxon>
        <taxon>lamiids</taxon>
        <taxon>Boraginales</taxon>
        <taxon>Boraginaceae</taxon>
        <taxon>Boraginoideae</taxon>
        <taxon>Lithospermeae</taxon>
        <taxon>Lithospermum</taxon>
    </lineage>
</organism>
<accession>A0AAV3Q306</accession>
<dbReference type="EMBL" id="BAABME010019818">
    <property type="protein sequence ID" value="GAA0158437.1"/>
    <property type="molecule type" value="Genomic_DNA"/>
</dbReference>
<name>A0AAV3Q306_LITER</name>
<gene>
    <name evidence="1" type="ORF">LIER_38651</name>
</gene>
<sequence>MGERKASAVFAMSPKFGQTFSFFSHGACAVYGTIPNSIPVEWVAQEDFRMKEMMDTTLEDEGKTPVPWYQVILDFLRTGVLPKDPLVANKIQRQSLRYITLDGVVYRRSFPGSPAEIRHPRGRADGRRRDAWGHVWKSH</sequence>
<evidence type="ECO:0000313" key="2">
    <source>
        <dbReference type="Proteomes" id="UP001454036"/>
    </source>
</evidence>
<protein>
    <submittedName>
        <fullName evidence="1">Uncharacterized protein</fullName>
    </submittedName>
</protein>
<comment type="caution">
    <text evidence="1">The sequence shown here is derived from an EMBL/GenBank/DDBJ whole genome shotgun (WGS) entry which is preliminary data.</text>
</comment>
<evidence type="ECO:0000313" key="1">
    <source>
        <dbReference type="EMBL" id="GAA0158437.1"/>
    </source>
</evidence>
<dbReference type="AlphaFoldDB" id="A0AAV3Q306"/>
<dbReference type="Proteomes" id="UP001454036">
    <property type="component" value="Unassembled WGS sequence"/>
</dbReference>
<keyword evidence="2" id="KW-1185">Reference proteome</keyword>
<proteinExistence type="predicted"/>